<evidence type="ECO:0000313" key="1">
    <source>
        <dbReference type="EMBL" id="CAP54222.1"/>
    </source>
</evidence>
<reference evidence="1 2" key="1">
    <citation type="journal article" date="2009" name="BMC Genomics">
        <title>Complete genome sequence of the sugarcane nitrogen-fixing endophyte Gluconacetobacter diazotrophicus Pal5.</title>
        <authorList>
            <person name="Bertalan M."/>
            <person name="Albano R."/>
            <person name="Padua V."/>
            <person name="Rouws L."/>
            <person name="Rojas C."/>
            <person name="Hemerly A."/>
            <person name="Teixeira K."/>
            <person name="Schwab S."/>
            <person name="Araujo J."/>
            <person name="Oliveira A."/>
            <person name="Franca L."/>
            <person name="Magalhaes V."/>
            <person name="Alqueres S."/>
            <person name="Cardoso A."/>
            <person name="Almeida W."/>
            <person name="Loureiro M.M."/>
            <person name="Nogueira E."/>
            <person name="Cidade D."/>
            <person name="Oliveira D."/>
            <person name="Simao T."/>
            <person name="Macedo J."/>
            <person name="Valadao A."/>
            <person name="Dreschsel M."/>
            <person name="Freitas F."/>
            <person name="Vidal M."/>
            <person name="Guedes H."/>
            <person name="Rodrigues E."/>
            <person name="Meneses C."/>
            <person name="Brioso P."/>
            <person name="Pozzer L."/>
            <person name="Figueiredo D."/>
            <person name="Montano H."/>
            <person name="Junior J."/>
            <person name="Filho G."/>
            <person name="Flores V."/>
            <person name="Ferreira B."/>
            <person name="Branco A."/>
            <person name="Gonzalez P."/>
            <person name="Guillobel H."/>
            <person name="Lemos M."/>
            <person name="Seibel L."/>
            <person name="Macedo J."/>
            <person name="Alves-Ferreira M."/>
            <person name="Sachetto-Martins G."/>
            <person name="Coelho A."/>
            <person name="Santos E."/>
            <person name="Amaral G."/>
            <person name="Neves A."/>
            <person name="Pacheco A.B."/>
            <person name="Carvalho D."/>
            <person name="Lery L."/>
            <person name="Bisch P."/>
            <person name="Rossle S.C."/>
            <person name="Urmenyi T."/>
            <person name="Kruger W.V."/>
            <person name="Martins O."/>
            <person name="Baldani J.I."/>
            <person name="Ferreira P.C."/>
        </authorList>
    </citation>
    <scope>NUCLEOTIDE SEQUENCE [LARGE SCALE GENOMIC DNA]</scope>
    <source>
        <strain evidence="2">ATCC 49037 / DSM 5601 / CCUG 37298 / CIP 103539 / LMG 7603 / PAl5</strain>
    </source>
</reference>
<organism evidence="1 2">
    <name type="scientific">Gluconacetobacter diazotrophicus (strain ATCC 49037 / DSM 5601 / CCUG 37298 / CIP 103539 / LMG 7603 / PAl5)</name>
    <dbReference type="NCBI Taxonomy" id="272568"/>
    <lineage>
        <taxon>Bacteria</taxon>
        <taxon>Pseudomonadati</taxon>
        <taxon>Pseudomonadota</taxon>
        <taxon>Alphaproteobacteria</taxon>
        <taxon>Acetobacterales</taxon>
        <taxon>Acetobacteraceae</taxon>
        <taxon>Gluconacetobacter</taxon>
    </lineage>
</organism>
<evidence type="ECO:0000313" key="2">
    <source>
        <dbReference type="Proteomes" id="UP000001176"/>
    </source>
</evidence>
<protein>
    <submittedName>
        <fullName evidence="1">Uncharacterized protein</fullName>
    </submittedName>
</protein>
<accession>A9H303</accession>
<dbReference type="AlphaFoldDB" id="A9H303"/>
<keyword evidence="2" id="KW-1185">Reference proteome</keyword>
<proteinExistence type="predicted"/>
<sequence length="42" mass="4787">MPIRERSSRLRTRYTDFPRLAMRGVPDSEAAGYGLLSGTDMR</sequence>
<dbReference type="Proteomes" id="UP000001176">
    <property type="component" value="Chromosome"/>
</dbReference>
<name>A9H303_GLUDA</name>
<gene>
    <name evidence="1" type="ordered locus">GDI0279</name>
</gene>
<dbReference type="KEGG" id="gdi:GDI0279"/>
<dbReference type="EMBL" id="AM889285">
    <property type="protein sequence ID" value="CAP54222.1"/>
    <property type="molecule type" value="Genomic_DNA"/>
</dbReference>